<dbReference type="EMBL" id="CP037423">
    <property type="protein sequence ID" value="QDV41246.1"/>
    <property type="molecule type" value="Genomic_DNA"/>
</dbReference>
<dbReference type="Proteomes" id="UP000319004">
    <property type="component" value="Chromosome"/>
</dbReference>
<evidence type="ECO:0000313" key="4">
    <source>
        <dbReference type="Proteomes" id="UP000319004"/>
    </source>
</evidence>
<reference evidence="3 4" key="1">
    <citation type="submission" date="2019-03" db="EMBL/GenBank/DDBJ databases">
        <title>Deep-cultivation of Planctomycetes and their phenomic and genomic characterization uncovers novel biology.</title>
        <authorList>
            <person name="Wiegand S."/>
            <person name="Jogler M."/>
            <person name="Boedeker C."/>
            <person name="Pinto D."/>
            <person name="Vollmers J."/>
            <person name="Rivas-Marin E."/>
            <person name="Kohn T."/>
            <person name="Peeters S.H."/>
            <person name="Heuer A."/>
            <person name="Rast P."/>
            <person name="Oberbeckmann S."/>
            <person name="Bunk B."/>
            <person name="Jeske O."/>
            <person name="Meyerdierks A."/>
            <person name="Storesund J.E."/>
            <person name="Kallscheuer N."/>
            <person name="Luecker S."/>
            <person name="Lage O.M."/>
            <person name="Pohl T."/>
            <person name="Merkel B.J."/>
            <person name="Hornburger P."/>
            <person name="Mueller R.-W."/>
            <person name="Bruemmer F."/>
            <person name="Labrenz M."/>
            <person name="Spormann A.M."/>
            <person name="Op den Camp H."/>
            <person name="Overmann J."/>
            <person name="Amann R."/>
            <person name="Jetten M.S.M."/>
            <person name="Mascher T."/>
            <person name="Medema M.H."/>
            <person name="Devos D.P."/>
            <person name="Kaster A.-K."/>
            <person name="Ovreas L."/>
            <person name="Rohde M."/>
            <person name="Galperin M.Y."/>
            <person name="Jogler C."/>
        </authorList>
    </citation>
    <scope>NUCLEOTIDE SEQUENCE [LARGE SCALE GENOMIC DNA]</scope>
    <source>
        <strain evidence="3 4">Enr13</strain>
    </source>
</reference>
<evidence type="ECO:0000256" key="1">
    <source>
        <dbReference type="ARBA" id="ARBA00034120"/>
    </source>
</evidence>
<dbReference type="InterPro" id="IPR051083">
    <property type="entry name" value="GrpII_Intron_Splice-Mob/Def"/>
</dbReference>
<proteinExistence type="inferred from homology"/>
<accession>A0A518HK84</accession>
<evidence type="ECO:0000313" key="3">
    <source>
        <dbReference type="EMBL" id="QDV41246.1"/>
    </source>
</evidence>
<keyword evidence="4" id="KW-1185">Reference proteome</keyword>
<evidence type="ECO:0000256" key="2">
    <source>
        <dbReference type="SAM" id="MobiDB-lite"/>
    </source>
</evidence>
<dbReference type="PANTHER" id="PTHR34047">
    <property type="entry name" value="NUCLEAR INTRON MATURASE 1, MITOCHONDRIAL-RELATED"/>
    <property type="match status" value="1"/>
</dbReference>
<dbReference type="AlphaFoldDB" id="A0A518HK84"/>
<sequence length="196" mass="21412">MTSTNPDASCLPDTAHKPQSSLAASAATEKSALNVSLSSLMEAVVDDANIERAWKNVKVNKGAPGPDGITLDAFFETFRHHWPEVRRQLLEGTYRPGPSRRKSIPKPDGGTRDLGIPNVIDRLIQQSILQVLTPIFDPGFSESSFGFRPKRSAQSPQQSLRERGLQSRSSKRFAAVSAGAWTWTFRSSSIGSITMS</sequence>
<name>A0A518HK84_9BACT</name>
<comment type="similarity">
    <text evidence="1">Belongs to the bacterial reverse transcriptase family.</text>
</comment>
<dbReference type="KEGG" id="snep:Enr13x_10840"/>
<dbReference type="SUPFAM" id="SSF56672">
    <property type="entry name" value="DNA/RNA polymerases"/>
    <property type="match status" value="1"/>
</dbReference>
<dbReference type="InterPro" id="IPR043502">
    <property type="entry name" value="DNA/RNA_pol_sf"/>
</dbReference>
<feature type="region of interest" description="Disordered" evidence="2">
    <location>
        <begin position="93"/>
        <end position="112"/>
    </location>
</feature>
<dbReference type="PANTHER" id="PTHR34047:SF8">
    <property type="entry name" value="PROTEIN YKFC"/>
    <property type="match status" value="1"/>
</dbReference>
<organism evidence="3 4">
    <name type="scientific">Stieleria neptunia</name>
    <dbReference type="NCBI Taxonomy" id="2527979"/>
    <lineage>
        <taxon>Bacteria</taxon>
        <taxon>Pseudomonadati</taxon>
        <taxon>Planctomycetota</taxon>
        <taxon>Planctomycetia</taxon>
        <taxon>Pirellulales</taxon>
        <taxon>Pirellulaceae</taxon>
        <taxon>Stieleria</taxon>
    </lineage>
</organism>
<protein>
    <submittedName>
        <fullName evidence="3">Group II intron-encoded protein LtrA</fullName>
    </submittedName>
</protein>
<gene>
    <name evidence="3" type="primary">ltrA_1</name>
    <name evidence="3" type="ORF">Enr13x_10840</name>
</gene>
<feature type="region of interest" description="Disordered" evidence="2">
    <location>
        <begin position="146"/>
        <end position="166"/>
    </location>
</feature>